<sequence>MGFLLARARLGGKSAPQDVHGPDFRVIVTQNRLSSDGLGTCDELKVVLVQYPAKATWGPVLGQGRQRRLEGEIQLSSRIEASLAYDENYSASASATVHHPSGLHSDSGDAAVQSRPVCLPISQFQAPRNMWEACLVGACGNHQCLRRGTESKTASPSRSQPTHH</sequence>
<organism evidence="1 2">
    <name type="scientific">Athelia psychrophila</name>
    <dbReference type="NCBI Taxonomy" id="1759441"/>
    <lineage>
        <taxon>Eukaryota</taxon>
        <taxon>Fungi</taxon>
        <taxon>Dikarya</taxon>
        <taxon>Basidiomycota</taxon>
        <taxon>Agaricomycotina</taxon>
        <taxon>Agaricomycetes</taxon>
        <taxon>Agaricomycetidae</taxon>
        <taxon>Atheliales</taxon>
        <taxon>Atheliaceae</taxon>
        <taxon>Athelia</taxon>
    </lineage>
</organism>
<evidence type="ECO:0000313" key="1">
    <source>
        <dbReference type="EMBL" id="KZP19034.1"/>
    </source>
</evidence>
<reference evidence="1 2" key="1">
    <citation type="journal article" date="2016" name="Mol. Biol. Evol.">
        <title>Comparative Genomics of Early-Diverging Mushroom-Forming Fungi Provides Insights into the Origins of Lignocellulose Decay Capabilities.</title>
        <authorList>
            <person name="Nagy L.G."/>
            <person name="Riley R."/>
            <person name="Tritt A."/>
            <person name="Adam C."/>
            <person name="Daum C."/>
            <person name="Floudas D."/>
            <person name="Sun H."/>
            <person name="Yadav J.S."/>
            <person name="Pangilinan J."/>
            <person name="Larsson K.H."/>
            <person name="Matsuura K."/>
            <person name="Barry K."/>
            <person name="Labutti K."/>
            <person name="Kuo R."/>
            <person name="Ohm R.A."/>
            <person name="Bhattacharya S.S."/>
            <person name="Shirouzu T."/>
            <person name="Yoshinaga Y."/>
            <person name="Martin F.M."/>
            <person name="Grigoriev I.V."/>
            <person name="Hibbett D.S."/>
        </authorList>
    </citation>
    <scope>NUCLEOTIDE SEQUENCE [LARGE SCALE GENOMIC DNA]</scope>
    <source>
        <strain evidence="1 2">CBS 109695</strain>
    </source>
</reference>
<dbReference type="EMBL" id="KV417567">
    <property type="protein sequence ID" value="KZP19034.1"/>
    <property type="molecule type" value="Genomic_DNA"/>
</dbReference>
<keyword evidence="2" id="KW-1185">Reference proteome</keyword>
<protein>
    <submittedName>
        <fullName evidence="1">Uncharacterized protein</fullName>
    </submittedName>
</protein>
<proteinExistence type="predicted"/>
<dbReference type="AlphaFoldDB" id="A0A166HMV7"/>
<dbReference type="Proteomes" id="UP000076532">
    <property type="component" value="Unassembled WGS sequence"/>
</dbReference>
<gene>
    <name evidence="1" type="ORF">FIBSPDRAFT_572641</name>
</gene>
<name>A0A166HMV7_9AGAM</name>
<accession>A0A166HMV7</accession>
<evidence type="ECO:0000313" key="2">
    <source>
        <dbReference type="Proteomes" id="UP000076532"/>
    </source>
</evidence>